<gene>
    <name evidence="4" type="ORF">PML95_06710</name>
</gene>
<dbReference type="Proteomes" id="UP001179600">
    <property type="component" value="Chromosome"/>
</dbReference>
<accession>A0AAE9XF08</accession>
<dbReference type="Pfam" id="PF12895">
    <property type="entry name" value="ANAPC3"/>
    <property type="match status" value="1"/>
</dbReference>
<proteinExistence type="predicted"/>
<keyword evidence="1" id="KW-0677">Repeat</keyword>
<dbReference type="InterPro" id="IPR019734">
    <property type="entry name" value="TPR_rpt"/>
</dbReference>
<feature type="repeat" description="TPR" evidence="3">
    <location>
        <begin position="173"/>
        <end position="206"/>
    </location>
</feature>
<dbReference type="InterPro" id="IPR051012">
    <property type="entry name" value="CellSynth/LPSAsmb/PSIAsmb"/>
</dbReference>
<evidence type="ECO:0000313" key="5">
    <source>
        <dbReference type="Proteomes" id="UP001179600"/>
    </source>
</evidence>
<dbReference type="RefSeq" id="WP_272163096.1">
    <property type="nucleotide sequence ID" value="NZ_CP116507.1"/>
</dbReference>
<dbReference type="SUPFAM" id="SSF48452">
    <property type="entry name" value="TPR-like"/>
    <property type="match status" value="3"/>
</dbReference>
<evidence type="ECO:0000313" key="4">
    <source>
        <dbReference type="EMBL" id="WCG22092.1"/>
    </source>
</evidence>
<keyword evidence="2 3" id="KW-0802">TPR repeat</keyword>
<sequence length="419" mass="48753">MAEFYSIQALQAIEEGDLIEFQLLFEEALINDPDEVKEQLAYQLLEIGFIQQAEQLFERLLEAHPTQHHYRLPLIDIAIDNDDIDQAEYHLDQIPQDDESYPGSLLAAADLYMTLGYPEVAEIKLKEAHELLPSNATIQFALAEYYFDQANYEAAIPYYTYLAKLRLPEFKDLFILDRLGMCYSYEGEFEEAVVVLEEALEDERRDETLYQLALVYIQLGQLEKGISLLEEIRLLGELRAGGYLALASAYLDEEEREKGEEVILEGVKHFPYNSSLYHLASDFYFQYHDEVQAEEYLRQVISFEEDSELSKVKLSFLLLRQERYDDVIEMLAELGEAMTAQGHWSLAQAYVGTEDYPKAFKHYQLALPGLAEDPEFLKEYALFLREEGENKLAYHVLLRYLQLVPEDLEMNDLFEQLRE</sequence>
<dbReference type="PROSITE" id="PS50005">
    <property type="entry name" value="TPR"/>
    <property type="match status" value="1"/>
</dbReference>
<evidence type="ECO:0000256" key="2">
    <source>
        <dbReference type="ARBA" id="ARBA00022803"/>
    </source>
</evidence>
<dbReference type="AlphaFoldDB" id="A0AAE9XF08"/>
<evidence type="ECO:0000256" key="1">
    <source>
        <dbReference type="ARBA" id="ARBA00022737"/>
    </source>
</evidence>
<organism evidence="4 5">
    <name type="scientific">Vagococcus lutrae</name>
    <dbReference type="NCBI Taxonomy" id="81947"/>
    <lineage>
        <taxon>Bacteria</taxon>
        <taxon>Bacillati</taxon>
        <taxon>Bacillota</taxon>
        <taxon>Bacilli</taxon>
        <taxon>Lactobacillales</taxon>
        <taxon>Enterococcaceae</taxon>
        <taxon>Vagococcus</taxon>
    </lineage>
</organism>
<dbReference type="SMART" id="SM00028">
    <property type="entry name" value="TPR"/>
    <property type="match status" value="5"/>
</dbReference>
<dbReference type="PANTHER" id="PTHR45586">
    <property type="entry name" value="TPR REPEAT-CONTAINING PROTEIN PA4667"/>
    <property type="match status" value="1"/>
</dbReference>
<name>A0AAE9XF08_9ENTE</name>
<dbReference type="PANTHER" id="PTHR45586:SF1">
    <property type="entry name" value="LIPOPOLYSACCHARIDE ASSEMBLY PROTEIN B"/>
    <property type="match status" value="1"/>
</dbReference>
<reference evidence="4" key="1">
    <citation type="submission" date="2023-01" db="EMBL/GenBank/DDBJ databases">
        <title>Oxazolidinone resistance genes in florfenicol resistant enterococci from beef cattle and veal calves at slaughter.</title>
        <authorList>
            <person name="Biggel M."/>
        </authorList>
    </citation>
    <scope>NUCLEOTIDE SEQUENCE</scope>
    <source>
        <strain evidence="4">K204-1</strain>
    </source>
</reference>
<dbReference type="EMBL" id="CP116507">
    <property type="protein sequence ID" value="WCG22092.1"/>
    <property type="molecule type" value="Genomic_DNA"/>
</dbReference>
<dbReference type="Gene3D" id="1.25.40.10">
    <property type="entry name" value="Tetratricopeptide repeat domain"/>
    <property type="match status" value="2"/>
</dbReference>
<dbReference type="InterPro" id="IPR011990">
    <property type="entry name" value="TPR-like_helical_dom_sf"/>
</dbReference>
<protein>
    <submittedName>
        <fullName evidence="4">CDC27 family protein</fullName>
    </submittedName>
</protein>
<evidence type="ECO:0000256" key="3">
    <source>
        <dbReference type="PROSITE-ProRule" id="PRU00339"/>
    </source>
</evidence>